<evidence type="ECO:0000256" key="3">
    <source>
        <dbReference type="ARBA" id="ARBA00023163"/>
    </source>
</evidence>
<sequence length="153" mass="17977">MLDLKGMQFGKLTVIAKTDKRYKRGIVWLCECKCGNKEYYVPSDFLLNHGVTHCNLCKWKDNGGNTKVFIKNTNIGIIKSNKIFSHNTSGVRGVYLHKKTNKWIAYINFKRKRYNLGSHKNKEDAVKARKEAEKKFYGNFLKWYNIEFKNKND</sequence>
<keyword evidence="3" id="KW-0804">Transcription</keyword>
<name>A0ABS7AJF0_9CLOT</name>
<dbReference type="SUPFAM" id="SSF54171">
    <property type="entry name" value="DNA-binding domain"/>
    <property type="match status" value="1"/>
</dbReference>
<evidence type="ECO:0000256" key="1">
    <source>
        <dbReference type="ARBA" id="ARBA00023015"/>
    </source>
</evidence>
<dbReference type="RefSeq" id="WP_219777841.1">
    <property type="nucleotide sequence ID" value="NZ_JAHXPT010000001.1"/>
</dbReference>
<dbReference type="InterPro" id="IPR016177">
    <property type="entry name" value="DNA-bd_dom_sf"/>
</dbReference>
<feature type="domain" description="AP2/ERF" evidence="4">
    <location>
        <begin position="90"/>
        <end position="147"/>
    </location>
</feature>
<organism evidence="5 6">
    <name type="scientific">Clostridium weizhouense</name>
    <dbReference type="NCBI Taxonomy" id="2859781"/>
    <lineage>
        <taxon>Bacteria</taxon>
        <taxon>Bacillati</taxon>
        <taxon>Bacillota</taxon>
        <taxon>Clostridia</taxon>
        <taxon>Eubacteriales</taxon>
        <taxon>Clostridiaceae</taxon>
        <taxon>Clostridium</taxon>
    </lineage>
</organism>
<evidence type="ECO:0000313" key="6">
    <source>
        <dbReference type="Proteomes" id="UP001519921"/>
    </source>
</evidence>
<keyword evidence="2" id="KW-0238">DNA-binding</keyword>
<evidence type="ECO:0000313" key="5">
    <source>
        <dbReference type="EMBL" id="MBW6408785.1"/>
    </source>
</evidence>
<accession>A0ABS7AJF0</accession>
<keyword evidence="1" id="KW-0805">Transcription regulation</keyword>
<keyword evidence="6" id="KW-1185">Reference proteome</keyword>
<evidence type="ECO:0000259" key="4">
    <source>
        <dbReference type="PROSITE" id="PS51032"/>
    </source>
</evidence>
<dbReference type="Gene3D" id="3.30.730.10">
    <property type="entry name" value="AP2/ERF domain"/>
    <property type="match status" value="1"/>
</dbReference>
<evidence type="ECO:0000256" key="2">
    <source>
        <dbReference type="ARBA" id="ARBA00023125"/>
    </source>
</evidence>
<dbReference type="InterPro" id="IPR036955">
    <property type="entry name" value="AP2/ERF_dom_sf"/>
</dbReference>
<dbReference type="EMBL" id="JAHXPT010000001">
    <property type="protein sequence ID" value="MBW6408785.1"/>
    <property type="molecule type" value="Genomic_DNA"/>
</dbReference>
<dbReference type="PROSITE" id="PS51032">
    <property type="entry name" value="AP2_ERF"/>
    <property type="match status" value="1"/>
</dbReference>
<dbReference type="InterPro" id="IPR001471">
    <property type="entry name" value="AP2/ERF_dom"/>
</dbReference>
<dbReference type="Proteomes" id="UP001519921">
    <property type="component" value="Unassembled WGS sequence"/>
</dbReference>
<proteinExistence type="predicted"/>
<protein>
    <recommendedName>
        <fullName evidence="4">AP2/ERF domain-containing protein</fullName>
    </recommendedName>
</protein>
<reference evidence="5 6" key="1">
    <citation type="submission" date="2021-07" db="EMBL/GenBank/DDBJ databases">
        <title>Clostridium weizhouense sp. nov., an anaerobic bacterium isolated from activated sludge of Petroleum wastewater.</title>
        <authorList>
            <person name="Li Q."/>
        </authorList>
    </citation>
    <scope>NUCLEOTIDE SEQUENCE [LARGE SCALE GENOMIC DNA]</scope>
    <source>
        <strain evidence="5 6">YB-6</strain>
    </source>
</reference>
<comment type="caution">
    <text evidence="5">The sequence shown here is derived from an EMBL/GenBank/DDBJ whole genome shotgun (WGS) entry which is preliminary data.</text>
</comment>
<gene>
    <name evidence="5" type="ORF">KYD98_01610</name>
</gene>